<dbReference type="AlphaFoldDB" id="A0ABD2CJZ1"/>
<gene>
    <name evidence="1" type="ORF">V1477_006252</name>
</gene>
<keyword evidence="2" id="KW-1185">Reference proteome</keyword>
<dbReference type="EMBL" id="JAYRBN010000043">
    <property type="protein sequence ID" value="KAL2745397.1"/>
    <property type="molecule type" value="Genomic_DNA"/>
</dbReference>
<organism evidence="1 2">
    <name type="scientific">Vespula maculifrons</name>
    <name type="common">Eastern yellow jacket</name>
    <name type="synonym">Wasp</name>
    <dbReference type="NCBI Taxonomy" id="7453"/>
    <lineage>
        <taxon>Eukaryota</taxon>
        <taxon>Metazoa</taxon>
        <taxon>Ecdysozoa</taxon>
        <taxon>Arthropoda</taxon>
        <taxon>Hexapoda</taxon>
        <taxon>Insecta</taxon>
        <taxon>Pterygota</taxon>
        <taxon>Neoptera</taxon>
        <taxon>Endopterygota</taxon>
        <taxon>Hymenoptera</taxon>
        <taxon>Apocrita</taxon>
        <taxon>Aculeata</taxon>
        <taxon>Vespoidea</taxon>
        <taxon>Vespidae</taxon>
        <taxon>Vespinae</taxon>
        <taxon>Vespula</taxon>
    </lineage>
</organism>
<proteinExistence type="predicted"/>
<name>A0ABD2CJZ1_VESMC</name>
<evidence type="ECO:0000313" key="1">
    <source>
        <dbReference type="EMBL" id="KAL2745397.1"/>
    </source>
</evidence>
<dbReference type="Proteomes" id="UP001607303">
    <property type="component" value="Unassembled WGS sequence"/>
</dbReference>
<protein>
    <submittedName>
        <fullName evidence="1">Uncharacterized protein</fullName>
    </submittedName>
</protein>
<reference evidence="1 2" key="1">
    <citation type="journal article" date="2024" name="Ann. Entomol. Soc. Am.">
        <title>Genomic analyses of the southern and eastern yellowjacket wasps (Hymenoptera: Vespidae) reveal evolutionary signatures of social life.</title>
        <authorList>
            <person name="Catto M.A."/>
            <person name="Caine P.B."/>
            <person name="Orr S.E."/>
            <person name="Hunt B.G."/>
            <person name="Goodisman M.A.D."/>
        </authorList>
    </citation>
    <scope>NUCLEOTIDE SEQUENCE [LARGE SCALE GENOMIC DNA]</scope>
    <source>
        <strain evidence="1">232</strain>
        <tissue evidence="1">Head and thorax</tissue>
    </source>
</reference>
<comment type="caution">
    <text evidence="1">The sequence shown here is derived from an EMBL/GenBank/DDBJ whole genome shotgun (WGS) entry which is preliminary data.</text>
</comment>
<evidence type="ECO:0000313" key="2">
    <source>
        <dbReference type="Proteomes" id="UP001607303"/>
    </source>
</evidence>
<accession>A0ABD2CJZ1</accession>
<sequence length="225" mass="26324">MSSATSAFQRPLERPHRCYRFRDINFLKYLFFLTKMAISRLLLVWRYSPIISEIKIFSLNRYTSAPIGLIRMEKIWRERRTLSNDPGPVAVGVIISEKKNVQEKFFLPLFSLNRYIAAPIGPIRTEKMGRAQRVLSNEPIPVFLCAIVRRKKFKKKNFFFLCSVYPLYLSTYWSDLDEENMGVEGATSPIQRLRSGCSWCYSFGEKNYRYNSAPIGPIWMKKTCA</sequence>